<reference evidence="2 3" key="1">
    <citation type="submission" date="2019-08" db="EMBL/GenBank/DDBJ databases">
        <authorList>
            <person name="Peeters C."/>
        </authorList>
    </citation>
    <scope>NUCLEOTIDE SEQUENCE [LARGE SCALE GENOMIC DNA]</scope>
    <source>
        <strain evidence="2 3">LMG 31108</strain>
    </source>
</reference>
<accession>A0A5E4TIA7</accession>
<evidence type="ECO:0008006" key="4">
    <source>
        <dbReference type="Google" id="ProtNLM"/>
    </source>
</evidence>
<gene>
    <name evidence="2" type="ORF">PAN31108_01425</name>
</gene>
<keyword evidence="1" id="KW-0233">DNA recombination</keyword>
<sequence>MGKAKKSALRLLPPDWRESIWVAASTPEWQHSRPQLMPALAVLWITGCRPAEIEQGIELVAGRDQLVVKITGAKCVDAGGRERGQPTRHIGFSVDANANPALRFLHALAVQSAINGSGKYTITHNKDYLYNSVVALGRSAFPKLRTRISPYCFRHQVASDLKAATFDREITLEQAAKVMGHLSDYSIGAYGHAVHGRRGRGGRVTVPFVRTARPIKHSPKVDRLARFKMASAKRREHKAD</sequence>
<dbReference type="Proteomes" id="UP000406256">
    <property type="component" value="Unassembled WGS sequence"/>
</dbReference>
<dbReference type="InterPro" id="IPR011010">
    <property type="entry name" value="DNA_brk_join_enz"/>
</dbReference>
<evidence type="ECO:0000313" key="2">
    <source>
        <dbReference type="EMBL" id="VVD87002.1"/>
    </source>
</evidence>
<evidence type="ECO:0000256" key="1">
    <source>
        <dbReference type="ARBA" id="ARBA00023172"/>
    </source>
</evidence>
<dbReference type="RefSeq" id="WP_246183821.1">
    <property type="nucleotide sequence ID" value="NZ_CABPSB010000003.1"/>
</dbReference>
<evidence type="ECO:0000313" key="3">
    <source>
        <dbReference type="Proteomes" id="UP000406256"/>
    </source>
</evidence>
<organism evidence="2 3">
    <name type="scientific">Pandoraea anhela</name>
    <dbReference type="NCBI Taxonomy" id="2508295"/>
    <lineage>
        <taxon>Bacteria</taxon>
        <taxon>Pseudomonadati</taxon>
        <taxon>Pseudomonadota</taxon>
        <taxon>Betaproteobacteria</taxon>
        <taxon>Burkholderiales</taxon>
        <taxon>Burkholderiaceae</taxon>
        <taxon>Pandoraea</taxon>
    </lineage>
</organism>
<dbReference type="AlphaFoldDB" id="A0A5E4TIA7"/>
<proteinExistence type="predicted"/>
<keyword evidence="3" id="KW-1185">Reference proteome</keyword>
<dbReference type="EMBL" id="CABPSB010000003">
    <property type="protein sequence ID" value="VVD87002.1"/>
    <property type="molecule type" value="Genomic_DNA"/>
</dbReference>
<dbReference type="Gene3D" id="1.10.443.10">
    <property type="entry name" value="Intergrase catalytic core"/>
    <property type="match status" value="1"/>
</dbReference>
<dbReference type="GO" id="GO:0003677">
    <property type="term" value="F:DNA binding"/>
    <property type="evidence" value="ECO:0007669"/>
    <property type="project" value="InterPro"/>
</dbReference>
<dbReference type="GO" id="GO:0006310">
    <property type="term" value="P:DNA recombination"/>
    <property type="evidence" value="ECO:0007669"/>
    <property type="project" value="UniProtKB-KW"/>
</dbReference>
<protein>
    <recommendedName>
        <fullName evidence="4">Integrase</fullName>
    </recommendedName>
</protein>
<dbReference type="SUPFAM" id="SSF56349">
    <property type="entry name" value="DNA breaking-rejoining enzymes"/>
    <property type="match status" value="1"/>
</dbReference>
<dbReference type="GO" id="GO:0015074">
    <property type="term" value="P:DNA integration"/>
    <property type="evidence" value="ECO:0007669"/>
    <property type="project" value="InterPro"/>
</dbReference>
<dbReference type="InterPro" id="IPR013762">
    <property type="entry name" value="Integrase-like_cat_sf"/>
</dbReference>
<name>A0A5E4TIA7_9BURK</name>